<dbReference type="GO" id="GO:0043818">
    <property type="term" value="F:precorrin-3B synthase activity"/>
    <property type="evidence" value="ECO:0007669"/>
    <property type="project" value="UniProtKB-EC"/>
</dbReference>
<dbReference type="RefSeq" id="WP_077546125.1">
    <property type="nucleotide sequence ID" value="NZ_CANLQM010000017.1"/>
</dbReference>
<dbReference type="AlphaFoldDB" id="A0A7W9Z133"/>
<dbReference type="EC" id="1.14.13.83" evidence="8"/>
<dbReference type="GO" id="GO:0046872">
    <property type="term" value="F:metal ion binding"/>
    <property type="evidence" value="ECO:0007669"/>
    <property type="project" value="UniProtKB-KW"/>
</dbReference>
<evidence type="ECO:0000256" key="4">
    <source>
        <dbReference type="ARBA" id="ARBA00023002"/>
    </source>
</evidence>
<evidence type="ECO:0000256" key="3">
    <source>
        <dbReference type="ARBA" id="ARBA00022723"/>
    </source>
</evidence>
<organism evidence="8 9">
    <name type="scientific">Pseudorhizobium flavum</name>
    <dbReference type="NCBI Taxonomy" id="1335061"/>
    <lineage>
        <taxon>Bacteria</taxon>
        <taxon>Pseudomonadati</taxon>
        <taxon>Pseudomonadota</taxon>
        <taxon>Alphaproteobacteria</taxon>
        <taxon>Hyphomicrobiales</taxon>
        <taxon>Rhizobiaceae</taxon>
        <taxon>Rhizobium/Agrobacterium group</taxon>
        <taxon>Pseudorhizobium</taxon>
    </lineage>
</organism>
<dbReference type="Proteomes" id="UP000535501">
    <property type="component" value="Unassembled WGS sequence"/>
</dbReference>
<evidence type="ECO:0000256" key="1">
    <source>
        <dbReference type="ARBA" id="ARBA00022485"/>
    </source>
</evidence>
<comment type="caution">
    <text evidence="8">The sequence shown here is derived from an EMBL/GenBank/DDBJ whole genome shotgun (WGS) entry which is preliminary data.</text>
</comment>
<evidence type="ECO:0000313" key="9">
    <source>
        <dbReference type="Proteomes" id="UP000535501"/>
    </source>
</evidence>
<evidence type="ECO:0000256" key="5">
    <source>
        <dbReference type="ARBA" id="ARBA00023004"/>
    </source>
</evidence>
<dbReference type="EMBL" id="JACHEJ010000019">
    <property type="protein sequence ID" value="MBB6182095.1"/>
    <property type="molecule type" value="Genomic_DNA"/>
</dbReference>
<evidence type="ECO:0000313" key="8">
    <source>
        <dbReference type="EMBL" id="MBB6182095.1"/>
    </source>
</evidence>
<sequence>MSLLAAETDKRDLRRGACPALSAPMQTGDGLLARISFAEPIRPAQLWTICRLSKTHGNGVINISARGNLQVRGLTAETAGKFEGDIRSLNLPLREGLAVEVPPLAGLDPAEIADPRPLADAIRAGARGLEGLAPKTTVVVDGSGRMRLSKLLADIRLVAARLDDKVGWQILLGDTQAGSRVHGTFPAQQAVDEVLSLLQRLTSLGPTSRGRDLVTDAMPPCAMMEDGPSSLGLTLLEGDEAAVGIGLPFGQTTAMQLAPLCTEAETQHIRAVRPAFGHALILFGDRSACETILVFAGRSGFITESTDPRGMIAACPGSPSCASAAIDTHGLAHLALEHLEDLLDGSFNLHVTGCAKGCAHPQATSLALCGGGSDISFIVGKASDPSFASIPAAESANALRSIAALVRKERLKDETSAACIARLGREQLALSLTSGRT</sequence>
<gene>
    <name evidence="8" type="ORF">HNQ75_004084</name>
</gene>
<dbReference type="SUPFAM" id="SSF55124">
    <property type="entry name" value="Nitrite/Sulfite reductase N-terminal domain-like"/>
    <property type="match status" value="1"/>
</dbReference>
<dbReference type="InterPro" id="IPR005117">
    <property type="entry name" value="NiRdtase/SiRdtase_haem-b_fer"/>
</dbReference>
<dbReference type="InterPro" id="IPR036136">
    <property type="entry name" value="Nit/Sulf_reduc_fer-like_dom_sf"/>
</dbReference>
<keyword evidence="5" id="KW-0408">Iron</keyword>
<dbReference type="InterPro" id="IPR012798">
    <property type="entry name" value="Cbl_synth_CobG-like"/>
</dbReference>
<dbReference type="PANTHER" id="PTHR32439:SF9">
    <property type="entry name" value="BLR3264 PROTEIN"/>
    <property type="match status" value="1"/>
</dbReference>
<evidence type="ECO:0000256" key="2">
    <source>
        <dbReference type="ARBA" id="ARBA00022617"/>
    </source>
</evidence>
<keyword evidence="9" id="KW-1185">Reference proteome</keyword>
<dbReference type="Gene3D" id="3.90.480.10">
    <property type="entry name" value="Sulfite Reductase Hemoprotein,Domain 2"/>
    <property type="match status" value="1"/>
</dbReference>
<keyword evidence="1" id="KW-0004">4Fe-4S</keyword>
<proteinExistence type="predicted"/>
<name>A0A7W9Z133_9HYPH</name>
<evidence type="ECO:0000259" key="7">
    <source>
        <dbReference type="Pfam" id="PF03460"/>
    </source>
</evidence>
<keyword evidence="4 8" id="KW-0560">Oxidoreductase</keyword>
<dbReference type="Gene3D" id="3.30.413.10">
    <property type="entry name" value="Sulfite Reductase Hemoprotein, domain 1"/>
    <property type="match status" value="2"/>
</dbReference>
<keyword evidence="3" id="KW-0479">Metal-binding</keyword>
<dbReference type="NCBIfam" id="TIGR02435">
    <property type="entry name" value="CobG"/>
    <property type="match status" value="1"/>
</dbReference>
<dbReference type="InterPro" id="IPR045854">
    <property type="entry name" value="NO2/SO3_Rdtase_4Fe4S_sf"/>
</dbReference>
<keyword evidence="6" id="KW-0411">Iron-sulfur</keyword>
<feature type="domain" description="Nitrite/Sulfite reductase ferredoxin-like" evidence="7">
    <location>
        <begin position="42"/>
        <end position="83"/>
    </location>
</feature>
<dbReference type="GO" id="GO:0051539">
    <property type="term" value="F:4 iron, 4 sulfur cluster binding"/>
    <property type="evidence" value="ECO:0007669"/>
    <property type="project" value="UniProtKB-KW"/>
</dbReference>
<accession>A0A7W9Z133</accession>
<protein>
    <submittedName>
        <fullName evidence="8">Precorrin-3B synthase</fullName>
        <ecNumber evidence="8">1.14.13.83</ecNumber>
    </submittedName>
</protein>
<dbReference type="PANTHER" id="PTHR32439">
    <property type="entry name" value="FERREDOXIN--NITRITE REDUCTASE, CHLOROPLASTIC"/>
    <property type="match status" value="1"/>
</dbReference>
<dbReference type="SUPFAM" id="SSF56014">
    <property type="entry name" value="Nitrite and sulphite reductase 4Fe-4S domain-like"/>
    <property type="match status" value="2"/>
</dbReference>
<dbReference type="InterPro" id="IPR051329">
    <property type="entry name" value="NIR_SIR_4Fe-4S"/>
</dbReference>
<dbReference type="Pfam" id="PF03460">
    <property type="entry name" value="NIR_SIR_ferr"/>
    <property type="match status" value="1"/>
</dbReference>
<keyword evidence="2" id="KW-0349">Heme</keyword>
<reference evidence="8 9" key="1">
    <citation type="submission" date="2020-08" db="EMBL/GenBank/DDBJ databases">
        <title>Genomic Encyclopedia of Type Strains, Phase IV (KMG-IV): sequencing the most valuable type-strain genomes for metagenomic binning, comparative biology and taxonomic classification.</title>
        <authorList>
            <person name="Goeker M."/>
        </authorList>
    </citation>
    <scope>NUCLEOTIDE SEQUENCE [LARGE SCALE GENOMIC DNA]</scope>
    <source>
        <strain evidence="8 9">DSM 102134</strain>
    </source>
</reference>
<evidence type="ECO:0000256" key="6">
    <source>
        <dbReference type="ARBA" id="ARBA00023014"/>
    </source>
</evidence>